<dbReference type="AlphaFoldDB" id="A0A176VVQ5"/>
<proteinExistence type="predicted"/>
<sequence length="222" mass="24953">MDGWRRNLQSSETRRGERSRLAWTGLDSTLVRQRFGSSRALAQLESSVVGRPLRGRRRIARRLGRVVFRSRVRVVDGLSRRDRQKRFAQPDDGVDQAENRQEYHPYGVLENHQNVSMLASSPAVGPRASPPMDPVGATRALPIDFYPGSFKNPNEWRLQESSGSETGYSCGQTASETCGPRCCQAFTAFELNAVDVNFDLHDCEEKNTGEKVEVQVKGIREV</sequence>
<keyword evidence="2" id="KW-1185">Reference proteome</keyword>
<name>A0A176VVQ5_MARPO</name>
<reference evidence="1" key="1">
    <citation type="submission" date="2016-03" db="EMBL/GenBank/DDBJ databases">
        <title>Mechanisms controlling the formation of the plant cell surface in tip-growing cells are functionally conserved among land plants.</title>
        <authorList>
            <person name="Honkanen S."/>
            <person name="Jones V.A."/>
            <person name="Morieri G."/>
            <person name="Champion C."/>
            <person name="Hetherington A.J."/>
            <person name="Kelly S."/>
            <person name="Saint-Marcoux D."/>
            <person name="Proust H."/>
            <person name="Prescott H."/>
            <person name="Dolan L."/>
        </authorList>
    </citation>
    <scope>NUCLEOTIDE SEQUENCE [LARGE SCALE GENOMIC DNA]</scope>
    <source>
        <tissue evidence="1">Whole gametophyte</tissue>
    </source>
</reference>
<organism evidence="1 2">
    <name type="scientific">Marchantia polymorpha subsp. ruderalis</name>
    <dbReference type="NCBI Taxonomy" id="1480154"/>
    <lineage>
        <taxon>Eukaryota</taxon>
        <taxon>Viridiplantae</taxon>
        <taxon>Streptophyta</taxon>
        <taxon>Embryophyta</taxon>
        <taxon>Marchantiophyta</taxon>
        <taxon>Marchantiopsida</taxon>
        <taxon>Marchantiidae</taxon>
        <taxon>Marchantiales</taxon>
        <taxon>Marchantiaceae</taxon>
        <taxon>Marchantia</taxon>
    </lineage>
</organism>
<gene>
    <name evidence="1" type="ORF">AXG93_2931s1220</name>
</gene>
<evidence type="ECO:0000313" key="1">
    <source>
        <dbReference type="EMBL" id="OAE24880.1"/>
    </source>
</evidence>
<protein>
    <submittedName>
        <fullName evidence="1">Uncharacterized protein</fullName>
    </submittedName>
</protein>
<dbReference type="Proteomes" id="UP000077202">
    <property type="component" value="Unassembled WGS sequence"/>
</dbReference>
<comment type="caution">
    <text evidence="1">The sequence shown here is derived from an EMBL/GenBank/DDBJ whole genome shotgun (WGS) entry which is preliminary data.</text>
</comment>
<dbReference type="EMBL" id="LVLJ01002458">
    <property type="protein sequence ID" value="OAE24880.1"/>
    <property type="molecule type" value="Genomic_DNA"/>
</dbReference>
<evidence type="ECO:0000313" key="2">
    <source>
        <dbReference type="Proteomes" id="UP000077202"/>
    </source>
</evidence>
<accession>A0A176VVQ5</accession>